<evidence type="ECO:0000313" key="3">
    <source>
        <dbReference type="WBParaSite" id="nRc.2.0.1.t16799-RA"/>
    </source>
</evidence>
<reference evidence="3" key="1">
    <citation type="submission" date="2022-11" db="UniProtKB">
        <authorList>
            <consortium name="WormBaseParasite"/>
        </authorList>
    </citation>
    <scope>IDENTIFICATION</scope>
</reference>
<sequence>MKNPTKESKRKKENRKNTSIVGSPGVEREHHAITNTMIDWTCPTPVERPHWANCCQIWWYLPRLISKYRISRLCNFNPGKHCITINFWFRQESICHRLRLFRQFVTYKAKS</sequence>
<proteinExistence type="predicted"/>
<name>A0A915ITU0_ROMCU</name>
<dbReference type="WBParaSite" id="nRc.2.0.1.t16799-RA">
    <property type="protein sequence ID" value="nRc.2.0.1.t16799-RA"/>
    <property type="gene ID" value="nRc.2.0.1.g16799"/>
</dbReference>
<organism evidence="2 3">
    <name type="scientific">Romanomermis culicivorax</name>
    <name type="common">Nematode worm</name>
    <dbReference type="NCBI Taxonomy" id="13658"/>
    <lineage>
        <taxon>Eukaryota</taxon>
        <taxon>Metazoa</taxon>
        <taxon>Ecdysozoa</taxon>
        <taxon>Nematoda</taxon>
        <taxon>Enoplea</taxon>
        <taxon>Dorylaimia</taxon>
        <taxon>Mermithida</taxon>
        <taxon>Mermithoidea</taxon>
        <taxon>Mermithidae</taxon>
        <taxon>Romanomermis</taxon>
    </lineage>
</organism>
<dbReference type="Proteomes" id="UP000887565">
    <property type="component" value="Unplaced"/>
</dbReference>
<accession>A0A915ITU0</accession>
<dbReference type="AlphaFoldDB" id="A0A915ITU0"/>
<protein>
    <submittedName>
        <fullName evidence="3">Uncharacterized protein</fullName>
    </submittedName>
</protein>
<evidence type="ECO:0000313" key="2">
    <source>
        <dbReference type="Proteomes" id="UP000887565"/>
    </source>
</evidence>
<evidence type="ECO:0000256" key="1">
    <source>
        <dbReference type="SAM" id="MobiDB-lite"/>
    </source>
</evidence>
<feature type="region of interest" description="Disordered" evidence="1">
    <location>
        <begin position="1"/>
        <end position="24"/>
    </location>
</feature>
<keyword evidence="2" id="KW-1185">Reference proteome</keyword>